<protein>
    <submittedName>
        <fullName evidence="2">Uncharacterized protein</fullName>
    </submittedName>
</protein>
<comment type="caution">
    <text evidence="2">The sequence shown here is derived from an EMBL/GenBank/DDBJ whole genome shotgun (WGS) entry which is preliminary data.</text>
</comment>
<evidence type="ECO:0000313" key="3">
    <source>
        <dbReference type="Proteomes" id="UP001497382"/>
    </source>
</evidence>
<keyword evidence="3" id="KW-1185">Reference proteome</keyword>
<feature type="compositionally biased region" description="Low complexity" evidence="1">
    <location>
        <begin position="197"/>
        <end position="215"/>
    </location>
</feature>
<name>A0AAV1ZT48_9ARAC</name>
<organism evidence="2 3">
    <name type="scientific">Larinioides sclopetarius</name>
    <dbReference type="NCBI Taxonomy" id="280406"/>
    <lineage>
        <taxon>Eukaryota</taxon>
        <taxon>Metazoa</taxon>
        <taxon>Ecdysozoa</taxon>
        <taxon>Arthropoda</taxon>
        <taxon>Chelicerata</taxon>
        <taxon>Arachnida</taxon>
        <taxon>Araneae</taxon>
        <taxon>Araneomorphae</taxon>
        <taxon>Entelegynae</taxon>
        <taxon>Araneoidea</taxon>
        <taxon>Araneidae</taxon>
        <taxon>Larinioides</taxon>
    </lineage>
</organism>
<accession>A0AAV1ZT48</accession>
<feature type="compositionally biased region" description="Basic and acidic residues" evidence="1">
    <location>
        <begin position="164"/>
        <end position="175"/>
    </location>
</feature>
<dbReference type="AlphaFoldDB" id="A0AAV1ZT48"/>
<dbReference type="Proteomes" id="UP001497382">
    <property type="component" value="Unassembled WGS sequence"/>
</dbReference>
<feature type="region of interest" description="Disordered" evidence="1">
    <location>
        <begin position="147"/>
        <end position="223"/>
    </location>
</feature>
<reference evidence="2 3" key="1">
    <citation type="submission" date="2024-04" db="EMBL/GenBank/DDBJ databases">
        <authorList>
            <person name="Rising A."/>
            <person name="Reimegard J."/>
            <person name="Sonavane S."/>
            <person name="Akerstrom W."/>
            <person name="Nylinder S."/>
            <person name="Hedman E."/>
            <person name="Kallberg Y."/>
        </authorList>
    </citation>
    <scope>NUCLEOTIDE SEQUENCE [LARGE SCALE GENOMIC DNA]</scope>
</reference>
<evidence type="ECO:0000256" key="1">
    <source>
        <dbReference type="SAM" id="MobiDB-lite"/>
    </source>
</evidence>
<proteinExistence type="predicted"/>
<sequence length="223" mass="26059">MSTNFFLRLSLKPITDWKVKQIGKCLDRSRNELWIPKTLPTNSMQAPRLDKWRTFRIDAQELITKKSPDSIKGRGACFVWGRGGKHLRPDRSTPDRYFASSFTTFFRYEFSFDAHFLVPFVVCLFRRVWMSRPTDITPPIIRAQTMSKHRTTVTISDPEEEEMNDIRLRTPDRRRTSSRRRLPDHKYARFPPMVKISTPVPSDDPSDTPSPNPSSELVRISTL</sequence>
<dbReference type="EMBL" id="CAXIEN010000081">
    <property type="protein sequence ID" value="CAL1275008.1"/>
    <property type="molecule type" value="Genomic_DNA"/>
</dbReference>
<gene>
    <name evidence="2" type="ORF">LARSCL_LOCUS7842</name>
</gene>
<evidence type="ECO:0000313" key="2">
    <source>
        <dbReference type="EMBL" id="CAL1275008.1"/>
    </source>
</evidence>